<sequence>MARSTIAATTPAGALAPRTEIPCSPFAALFPAWLQPAAQCQREWLQFAMRRWRKDMDTLVQLACCGSAAELVCVQYEAAADAAADYLGDLHRQLANLEQAVRPRAYSVAAVHGG</sequence>
<evidence type="ECO:0000313" key="2">
    <source>
        <dbReference type="Proteomes" id="UP001165498"/>
    </source>
</evidence>
<organism evidence="1 2">
    <name type="scientific">Tahibacter harae</name>
    <dbReference type="NCBI Taxonomy" id="2963937"/>
    <lineage>
        <taxon>Bacteria</taxon>
        <taxon>Pseudomonadati</taxon>
        <taxon>Pseudomonadota</taxon>
        <taxon>Gammaproteobacteria</taxon>
        <taxon>Lysobacterales</taxon>
        <taxon>Rhodanobacteraceae</taxon>
        <taxon>Tahibacter</taxon>
    </lineage>
</organism>
<dbReference type="EMBL" id="JANFQO010000002">
    <property type="protein sequence ID" value="MCQ4163547.1"/>
    <property type="molecule type" value="Genomic_DNA"/>
</dbReference>
<comment type="caution">
    <text evidence="1">The sequence shown here is derived from an EMBL/GenBank/DDBJ whole genome shotgun (WGS) entry which is preliminary data.</text>
</comment>
<accession>A0ABT1QP03</accession>
<evidence type="ECO:0008006" key="3">
    <source>
        <dbReference type="Google" id="ProtNLM"/>
    </source>
</evidence>
<keyword evidence="2" id="KW-1185">Reference proteome</keyword>
<protein>
    <recommendedName>
        <fullName evidence="3">Phasin protein</fullName>
    </recommendedName>
</protein>
<proteinExistence type="predicted"/>
<evidence type="ECO:0000313" key="1">
    <source>
        <dbReference type="EMBL" id="MCQ4163547.1"/>
    </source>
</evidence>
<name>A0ABT1QP03_9GAMM</name>
<dbReference type="Proteomes" id="UP001165498">
    <property type="component" value="Unassembled WGS sequence"/>
</dbReference>
<gene>
    <name evidence="1" type="ORF">NM961_02370</name>
</gene>
<reference evidence="1" key="1">
    <citation type="submission" date="2022-07" db="EMBL/GenBank/DDBJ databases">
        <title>Tahibacter sp., a new gammaproteobacterium isolated from the silt sample collected at pig farm.</title>
        <authorList>
            <person name="Chen H."/>
        </authorList>
    </citation>
    <scope>NUCLEOTIDE SEQUENCE</scope>
    <source>
        <strain evidence="1">P2K</strain>
    </source>
</reference>
<dbReference type="RefSeq" id="WP_255910847.1">
    <property type="nucleotide sequence ID" value="NZ_JANFQO010000002.1"/>
</dbReference>